<evidence type="ECO:0000256" key="3">
    <source>
        <dbReference type="ARBA" id="ARBA00022989"/>
    </source>
</evidence>
<keyword evidence="3 9" id="KW-1133">Transmembrane helix</keyword>
<reference evidence="12" key="1">
    <citation type="submission" date="2025-08" db="UniProtKB">
        <authorList>
            <consortium name="RefSeq"/>
        </authorList>
    </citation>
    <scope>IDENTIFICATION</scope>
    <source>
        <tissue evidence="12">Skeletal muscle</tissue>
    </source>
</reference>
<feature type="transmembrane region" description="Helical" evidence="9">
    <location>
        <begin position="87"/>
        <end position="105"/>
    </location>
</feature>
<evidence type="ECO:0000256" key="6">
    <source>
        <dbReference type="ARBA" id="ARBA00023170"/>
    </source>
</evidence>
<evidence type="ECO:0000256" key="5">
    <source>
        <dbReference type="ARBA" id="ARBA00023136"/>
    </source>
</evidence>
<feature type="transmembrane region" description="Helical" evidence="9">
    <location>
        <begin position="300"/>
        <end position="319"/>
    </location>
</feature>
<dbReference type="Proteomes" id="UP000504617">
    <property type="component" value="Unplaced"/>
</dbReference>
<evidence type="ECO:0000256" key="8">
    <source>
        <dbReference type="RuleBase" id="RU000688"/>
    </source>
</evidence>
<sequence length="348" mass="39849">MNKYSVGISSDNHRDPMLHVTRTLAGEISWQNLTSIKEFIFLGLTNQTELQLPLFVLFLNVYAVTLVENLGMILLIRSDAQLQIPMYFFLSHLAFVDICYSSTITPKMLVDLLAERKTIKFSACAAQMFLFVVFGITECLLLAVMAYDRYVAICKPFHYPVIMSRKTCAWLVAGSYAVGLFHSFTHTIFTFTLSFCSSNKVNNYFCDIPPLLKLSCSDTHFYEMVIFALVSINCVTTTMTIFISYSCILIAVLRISSTESRRKAFSTCSSHMTVVAIFYGTIFFMYLRPTSTYTLDQDKVASLFYTVMIPMLNPMIYALRNQEVKYALQRMARKSVFAKWKRRTIETL</sequence>
<keyword evidence="2 8" id="KW-0812">Transmembrane</keyword>
<dbReference type="Gene3D" id="1.20.1070.10">
    <property type="entry name" value="Rhodopsin 7-helix transmembrane proteins"/>
    <property type="match status" value="1"/>
</dbReference>
<dbReference type="PANTHER" id="PTHR48018">
    <property type="entry name" value="OLFACTORY RECEPTOR"/>
    <property type="match status" value="1"/>
</dbReference>
<keyword evidence="9" id="KW-0716">Sensory transduction</keyword>
<feature type="transmembrane region" description="Helical" evidence="9">
    <location>
        <begin position="264"/>
        <end position="288"/>
    </location>
</feature>
<evidence type="ECO:0000259" key="10">
    <source>
        <dbReference type="PROSITE" id="PS50262"/>
    </source>
</evidence>
<evidence type="ECO:0000256" key="2">
    <source>
        <dbReference type="ARBA" id="ARBA00022692"/>
    </source>
</evidence>
<dbReference type="KEGG" id="tsr:106543783"/>
<dbReference type="SUPFAM" id="SSF81321">
    <property type="entry name" value="Family A G protein-coupled receptor-like"/>
    <property type="match status" value="1"/>
</dbReference>
<evidence type="ECO:0000256" key="9">
    <source>
        <dbReference type="RuleBase" id="RU363047"/>
    </source>
</evidence>
<keyword evidence="4 8" id="KW-0297">G-protein coupled receptor</keyword>
<dbReference type="PRINTS" id="PR00245">
    <property type="entry name" value="OLFACTORYR"/>
</dbReference>
<evidence type="ECO:0000256" key="1">
    <source>
        <dbReference type="ARBA" id="ARBA00004141"/>
    </source>
</evidence>
<dbReference type="GeneID" id="106543783"/>
<dbReference type="InterPro" id="IPR000276">
    <property type="entry name" value="GPCR_Rhodpsn"/>
</dbReference>
<dbReference type="InterPro" id="IPR000725">
    <property type="entry name" value="Olfact_rcpt"/>
</dbReference>
<dbReference type="PROSITE" id="PS50262">
    <property type="entry name" value="G_PROTEIN_RECEP_F1_2"/>
    <property type="match status" value="1"/>
</dbReference>
<dbReference type="OrthoDB" id="5964498at2759"/>
<proteinExistence type="inferred from homology"/>
<keyword evidence="5 9" id="KW-0472">Membrane</keyword>
<dbReference type="PROSITE" id="PS00237">
    <property type="entry name" value="G_PROTEIN_RECEP_F1_1"/>
    <property type="match status" value="1"/>
</dbReference>
<dbReference type="GO" id="GO:0004930">
    <property type="term" value="F:G protein-coupled receptor activity"/>
    <property type="evidence" value="ECO:0007669"/>
    <property type="project" value="UniProtKB-KW"/>
</dbReference>
<dbReference type="FunFam" id="1.20.1070.10:FF:000003">
    <property type="entry name" value="Olfactory receptor"/>
    <property type="match status" value="1"/>
</dbReference>
<feature type="transmembrane region" description="Helical" evidence="9">
    <location>
        <begin position="168"/>
        <end position="189"/>
    </location>
</feature>
<keyword evidence="9" id="KW-1003">Cell membrane</keyword>
<evidence type="ECO:0000256" key="4">
    <source>
        <dbReference type="ARBA" id="ARBA00023040"/>
    </source>
</evidence>
<keyword evidence="9" id="KW-0552">Olfaction</keyword>
<dbReference type="InterPro" id="IPR017452">
    <property type="entry name" value="GPCR_Rhodpsn_7TM"/>
</dbReference>
<dbReference type="GO" id="GO:0004984">
    <property type="term" value="F:olfactory receptor activity"/>
    <property type="evidence" value="ECO:0007669"/>
    <property type="project" value="InterPro"/>
</dbReference>
<evidence type="ECO:0000313" key="12">
    <source>
        <dbReference type="RefSeq" id="XP_013915339.1"/>
    </source>
</evidence>
<protein>
    <recommendedName>
        <fullName evidence="9">Olfactory receptor</fullName>
    </recommendedName>
</protein>
<comment type="similarity">
    <text evidence="8">Belongs to the G-protein coupled receptor 1 family.</text>
</comment>
<feature type="transmembrane region" description="Helical" evidence="9">
    <location>
        <begin position="224"/>
        <end position="252"/>
    </location>
</feature>
<dbReference type="CDD" id="cd15230">
    <property type="entry name" value="7tmA_OR5-like"/>
    <property type="match status" value="1"/>
</dbReference>
<dbReference type="AlphaFoldDB" id="A0A6I9XHX4"/>
<keyword evidence="7 8" id="KW-0807">Transducer</keyword>
<gene>
    <name evidence="12" type="primary">LOC106543783</name>
</gene>
<keyword evidence="6 8" id="KW-0675">Receptor</keyword>
<feature type="transmembrane region" description="Helical" evidence="9">
    <location>
        <begin position="125"/>
        <end position="147"/>
    </location>
</feature>
<name>A0A6I9XHX4_9SAUR</name>
<dbReference type="PRINTS" id="PR00237">
    <property type="entry name" value="GPCRRHODOPSN"/>
</dbReference>
<accession>A0A6I9XHX4</accession>
<evidence type="ECO:0000256" key="7">
    <source>
        <dbReference type="ARBA" id="ARBA00023224"/>
    </source>
</evidence>
<dbReference type="GO" id="GO:0005886">
    <property type="term" value="C:plasma membrane"/>
    <property type="evidence" value="ECO:0007669"/>
    <property type="project" value="UniProtKB-SubCell"/>
</dbReference>
<dbReference type="Pfam" id="PF13853">
    <property type="entry name" value="7tm_4"/>
    <property type="match status" value="1"/>
</dbReference>
<feature type="transmembrane region" description="Helical" evidence="9">
    <location>
        <begin position="52"/>
        <end position="75"/>
    </location>
</feature>
<dbReference type="RefSeq" id="XP_013915339.1">
    <property type="nucleotide sequence ID" value="XM_014059864.1"/>
</dbReference>
<comment type="subcellular location">
    <subcellularLocation>
        <location evidence="9">Cell membrane</location>
        <topology evidence="9">Multi-pass membrane protein</topology>
    </subcellularLocation>
    <subcellularLocation>
        <location evidence="1">Membrane</location>
        <topology evidence="1">Multi-pass membrane protein</topology>
    </subcellularLocation>
</comment>
<feature type="domain" description="G-protein coupled receptors family 1 profile" evidence="10">
    <location>
        <begin position="68"/>
        <end position="317"/>
    </location>
</feature>
<keyword evidence="11" id="KW-1185">Reference proteome</keyword>
<organism evidence="11 12">
    <name type="scientific">Thamnophis sirtalis</name>
    <dbReference type="NCBI Taxonomy" id="35019"/>
    <lineage>
        <taxon>Eukaryota</taxon>
        <taxon>Metazoa</taxon>
        <taxon>Chordata</taxon>
        <taxon>Craniata</taxon>
        <taxon>Vertebrata</taxon>
        <taxon>Euteleostomi</taxon>
        <taxon>Lepidosauria</taxon>
        <taxon>Squamata</taxon>
        <taxon>Bifurcata</taxon>
        <taxon>Unidentata</taxon>
        <taxon>Episquamata</taxon>
        <taxon>Toxicofera</taxon>
        <taxon>Serpentes</taxon>
        <taxon>Colubroidea</taxon>
        <taxon>Colubridae</taxon>
        <taxon>Natricinae</taxon>
        <taxon>Thamnophis</taxon>
    </lineage>
</organism>
<evidence type="ECO:0000313" key="11">
    <source>
        <dbReference type="Proteomes" id="UP000504617"/>
    </source>
</evidence>